<keyword evidence="2" id="KW-1185">Reference proteome</keyword>
<organism evidence="1 2">
    <name type="scientific">Dreissena polymorpha</name>
    <name type="common">Zebra mussel</name>
    <name type="synonym">Mytilus polymorpha</name>
    <dbReference type="NCBI Taxonomy" id="45954"/>
    <lineage>
        <taxon>Eukaryota</taxon>
        <taxon>Metazoa</taxon>
        <taxon>Spiralia</taxon>
        <taxon>Lophotrochozoa</taxon>
        <taxon>Mollusca</taxon>
        <taxon>Bivalvia</taxon>
        <taxon>Autobranchia</taxon>
        <taxon>Heteroconchia</taxon>
        <taxon>Euheterodonta</taxon>
        <taxon>Imparidentia</taxon>
        <taxon>Neoheterodontei</taxon>
        <taxon>Myida</taxon>
        <taxon>Dreissenoidea</taxon>
        <taxon>Dreissenidae</taxon>
        <taxon>Dreissena</taxon>
    </lineage>
</organism>
<protein>
    <submittedName>
        <fullName evidence="1">Uncharacterized protein</fullName>
    </submittedName>
</protein>
<evidence type="ECO:0000313" key="1">
    <source>
        <dbReference type="EMBL" id="KAH3739494.1"/>
    </source>
</evidence>
<reference evidence="1" key="1">
    <citation type="journal article" date="2019" name="bioRxiv">
        <title>The Genome of the Zebra Mussel, Dreissena polymorpha: A Resource for Invasive Species Research.</title>
        <authorList>
            <person name="McCartney M.A."/>
            <person name="Auch B."/>
            <person name="Kono T."/>
            <person name="Mallez S."/>
            <person name="Zhang Y."/>
            <person name="Obille A."/>
            <person name="Becker A."/>
            <person name="Abrahante J.E."/>
            <person name="Garbe J."/>
            <person name="Badalamenti J.P."/>
            <person name="Herman A."/>
            <person name="Mangelson H."/>
            <person name="Liachko I."/>
            <person name="Sullivan S."/>
            <person name="Sone E.D."/>
            <person name="Koren S."/>
            <person name="Silverstein K.A.T."/>
            <person name="Beckman K.B."/>
            <person name="Gohl D.M."/>
        </authorList>
    </citation>
    <scope>NUCLEOTIDE SEQUENCE</scope>
    <source>
        <strain evidence="1">Duluth1</strain>
        <tissue evidence="1">Whole animal</tissue>
    </source>
</reference>
<reference evidence="1" key="2">
    <citation type="submission" date="2020-11" db="EMBL/GenBank/DDBJ databases">
        <authorList>
            <person name="McCartney M.A."/>
            <person name="Auch B."/>
            <person name="Kono T."/>
            <person name="Mallez S."/>
            <person name="Becker A."/>
            <person name="Gohl D.M."/>
            <person name="Silverstein K.A.T."/>
            <person name="Koren S."/>
            <person name="Bechman K.B."/>
            <person name="Herman A."/>
            <person name="Abrahante J.E."/>
            <person name="Garbe J."/>
        </authorList>
    </citation>
    <scope>NUCLEOTIDE SEQUENCE</scope>
    <source>
        <strain evidence="1">Duluth1</strain>
        <tissue evidence="1">Whole animal</tissue>
    </source>
</reference>
<comment type="caution">
    <text evidence="1">The sequence shown here is derived from an EMBL/GenBank/DDBJ whole genome shotgun (WGS) entry which is preliminary data.</text>
</comment>
<dbReference type="AlphaFoldDB" id="A0A9D4I0A0"/>
<gene>
    <name evidence="1" type="ORF">DPMN_046146</name>
</gene>
<dbReference type="EMBL" id="JAIWYP010000011">
    <property type="protein sequence ID" value="KAH3739494.1"/>
    <property type="molecule type" value="Genomic_DNA"/>
</dbReference>
<name>A0A9D4I0A0_DREPO</name>
<dbReference type="Proteomes" id="UP000828390">
    <property type="component" value="Unassembled WGS sequence"/>
</dbReference>
<evidence type="ECO:0000313" key="2">
    <source>
        <dbReference type="Proteomes" id="UP000828390"/>
    </source>
</evidence>
<sequence length="52" mass="6210">MSKGPDFHYEAQKNTQLVRSQSEFQDLLDYREDLLRSSYENLKKYTRQPIAA</sequence>
<proteinExistence type="predicted"/>
<accession>A0A9D4I0A0</accession>